<keyword evidence="1" id="KW-0812">Transmembrane</keyword>
<feature type="chain" id="PRO_5025626302" description="Secreted protein" evidence="2">
    <location>
        <begin position="31"/>
        <end position="117"/>
    </location>
</feature>
<keyword evidence="2" id="KW-0732">Signal</keyword>
<keyword evidence="1" id="KW-0472">Membrane</keyword>
<evidence type="ECO:0000256" key="2">
    <source>
        <dbReference type="SAM" id="SignalP"/>
    </source>
</evidence>
<feature type="signal peptide" evidence="2">
    <location>
        <begin position="1"/>
        <end position="30"/>
    </location>
</feature>
<dbReference type="EMBL" id="GIFC01008637">
    <property type="protein sequence ID" value="MXU90720.1"/>
    <property type="molecule type" value="Transcribed_RNA"/>
</dbReference>
<keyword evidence="1" id="KW-1133">Transmembrane helix</keyword>
<dbReference type="AlphaFoldDB" id="A0A6B0ULT0"/>
<evidence type="ECO:0008006" key="4">
    <source>
        <dbReference type="Google" id="ProtNLM"/>
    </source>
</evidence>
<evidence type="ECO:0000256" key="1">
    <source>
        <dbReference type="SAM" id="Phobius"/>
    </source>
</evidence>
<protein>
    <recommendedName>
        <fullName evidence="4">Secreted protein</fullName>
    </recommendedName>
</protein>
<reference evidence="3" key="1">
    <citation type="submission" date="2019-12" db="EMBL/GenBank/DDBJ databases">
        <title>An insight into the sialome of adult female Ixodes ricinus ticks feeding for 6 days.</title>
        <authorList>
            <person name="Perner J."/>
            <person name="Ribeiro J.M.C."/>
        </authorList>
    </citation>
    <scope>NUCLEOTIDE SEQUENCE</scope>
    <source>
        <strain evidence="3">Semi-engorged</strain>
        <tissue evidence="3">Salivary glands</tissue>
    </source>
</reference>
<accession>A0A6B0ULT0</accession>
<feature type="transmembrane region" description="Helical" evidence="1">
    <location>
        <begin position="91"/>
        <end position="109"/>
    </location>
</feature>
<evidence type="ECO:0000313" key="3">
    <source>
        <dbReference type="EMBL" id="MXU90720.1"/>
    </source>
</evidence>
<organism evidence="3">
    <name type="scientific">Ixodes ricinus</name>
    <name type="common">Common tick</name>
    <name type="synonym">Acarus ricinus</name>
    <dbReference type="NCBI Taxonomy" id="34613"/>
    <lineage>
        <taxon>Eukaryota</taxon>
        <taxon>Metazoa</taxon>
        <taxon>Ecdysozoa</taxon>
        <taxon>Arthropoda</taxon>
        <taxon>Chelicerata</taxon>
        <taxon>Arachnida</taxon>
        <taxon>Acari</taxon>
        <taxon>Parasitiformes</taxon>
        <taxon>Ixodida</taxon>
        <taxon>Ixodoidea</taxon>
        <taxon>Ixodidae</taxon>
        <taxon>Ixodinae</taxon>
        <taxon>Ixodes</taxon>
    </lineage>
</organism>
<name>A0A6B0ULT0_IXORI</name>
<proteinExistence type="predicted"/>
<sequence length="117" mass="12548">MPAFSNCSTRWGLSSHWWALLVTWVPKGLVSTSTSPGSAPSGAMISASWQQLEATPPIMGHGLSTVWPPVMRVPASAARSLNPLMRRGTTTSLWLSVSLVLTAITMSMLSQRVTPRA</sequence>